<evidence type="ECO:0000313" key="1">
    <source>
        <dbReference type="EMBL" id="KAJ7997686.1"/>
    </source>
</evidence>
<comment type="caution">
    <text evidence="1">The sequence shown here is derived from an EMBL/GenBank/DDBJ whole genome shotgun (WGS) entry which is preliminary data.</text>
</comment>
<evidence type="ECO:0000313" key="2">
    <source>
        <dbReference type="Proteomes" id="UP001157502"/>
    </source>
</evidence>
<name>A0ACC2G290_DALPE</name>
<accession>A0ACC2G290</accession>
<dbReference type="EMBL" id="CM055745">
    <property type="protein sequence ID" value="KAJ7997686.1"/>
    <property type="molecule type" value="Genomic_DNA"/>
</dbReference>
<protein>
    <submittedName>
        <fullName evidence="1">Uncharacterized protein</fullName>
    </submittedName>
</protein>
<proteinExistence type="predicted"/>
<sequence>MTSETQRVAQSVEEPSGGTGLADVCKILTKVPYERQLSLNFKLGVSLAEELVRAISLINLGKSLEALDKLQALGENAIANHLSETVRTCSQTGVKPENLSIVPFQEGSNVETLVDLARIFKVLAEERLCDTSLRDSAYQTALAACMNKNCAKETSEYLHMDLRAEAMNVCGPELEITVGGTGFCSIQPLVQVNTTAGQDRTGSGRSLPSSRQDDASICSYPSHLEISVTETVGLEPSNLSVEPLSPMSLAPVPSHVPPCAVRTGNQGAFKYFSRVTSSDTSSTQNEPLPVKVDRPNGFAASCERKTGSEDMNVSALSPANLDKLMGPNDKQYPNKNIVPLLNTSQSSSHQPSLANSSTLSVSLTEHKSTSDSPLITQPLEDEEEEEEFFSFVVLHAHEDEAIAEKLKDKLEAIGVVKGATFCQEFAVPGRNTLMCVEDAINNSAFTILLLTRNFNSRLLEVETTSALMNAIQKRHKYNTVIPFLPQENYMPDEKMPLFLKIYIKLKEGKNFEKTAKQAMSLQKIGIQRQMWLSEQALRVQVRKRERLEQQKRLQMDLNRQRQLVDRLERDLMKQEHQECSMTVRENELCHPQYIHIENAHNIIIGDNCTMTVGVDGYTGEDDDDGV</sequence>
<reference evidence="1" key="1">
    <citation type="submission" date="2021-05" db="EMBL/GenBank/DDBJ databases">
        <authorList>
            <person name="Pan Q."/>
            <person name="Jouanno E."/>
            <person name="Zahm M."/>
            <person name="Klopp C."/>
            <person name="Cabau C."/>
            <person name="Louis A."/>
            <person name="Berthelot C."/>
            <person name="Parey E."/>
            <person name="Roest Crollius H."/>
            <person name="Montfort J."/>
            <person name="Robinson-Rechavi M."/>
            <person name="Bouchez O."/>
            <person name="Lampietro C."/>
            <person name="Lopez Roques C."/>
            <person name="Donnadieu C."/>
            <person name="Postlethwait J."/>
            <person name="Bobe J."/>
            <person name="Dillon D."/>
            <person name="Chandos A."/>
            <person name="von Hippel F."/>
            <person name="Guiguen Y."/>
        </authorList>
    </citation>
    <scope>NUCLEOTIDE SEQUENCE</scope>
    <source>
        <strain evidence="1">YG-Jan2019</strain>
    </source>
</reference>
<keyword evidence="2" id="KW-1185">Reference proteome</keyword>
<dbReference type="Proteomes" id="UP001157502">
    <property type="component" value="Chromosome 18"/>
</dbReference>
<gene>
    <name evidence="1" type="ORF">DPEC_G00214710</name>
</gene>
<organism evidence="1 2">
    <name type="scientific">Dallia pectoralis</name>
    <name type="common">Alaska blackfish</name>
    <dbReference type="NCBI Taxonomy" id="75939"/>
    <lineage>
        <taxon>Eukaryota</taxon>
        <taxon>Metazoa</taxon>
        <taxon>Chordata</taxon>
        <taxon>Craniata</taxon>
        <taxon>Vertebrata</taxon>
        <taxon>Euteleostomi</taxon>
        <taxon>Actinopterygii</taxon>
        <taxon>Neopterygii</taxon>
        <taxon>Teleostei</taxon>
        <taxon>Protacanthopterygii</taxon>
        <taxon>Esociformes</taxon>
        <taxon>Umbridae</taxon>
        <taxon>Dallia</taxon>
    </lineage>
</organism>